<accession>A0A853BDU1</accession>
<protein>
    <submittedName>
        <fullName evidence="2">(1-&gt;4)-alpha-D-glucan 1-alpha-D-glucosylmutase</fullName>
        <ecNumber evidence="2">5.4.99.15</ecNumber>
    </submittedName>
</protein>
<keyword evidence="2" id="KW-0413">Isomerase</keyword>
<dbReference type="SMART" id="SM00642">
    <property type="entry name" value="Aamy"/>
    <property type="match status" value="1"/>
</dbReference>
<dbReference type="GO" id="GO:0047470">
    <property type="term" value="F:(1,4)-alpha-D-glucan 1-alpha-D-glucosylmutase activity"/>
    <property type="evidence" value="ECO:0007669"/>
    <property type="project" value="UniProtKB-EC"/>
</dbReference>
<dbReference type="InterPro" id="IPR017853">
    <property type="entry name" value="GH"/>
</dbReference>
<keyword evidence="3" id="KW-1185">Reference proteome</keyword>
<dbReference type="EC" id="5.4.99.15" evidence="2"/>
<dbReference type="SUPFAM" id="SSF51445">
    <property type="entry name" value="(Trans)glycosidases"/>
    <property type="match status" value="1"/>
</dbReference>
<dbReference type="InterPro" id="IPR012767">
    <property type="entry name" value="Trehalose_TreY"/>
</dbReference>
<dbReference type="Gene3D" id="1.10.150.200">
    <property type="entry name" value="Maltooligosyl trehalose synthase, domain 3"/>
    <property type="match status" value="1"/>
</dbReference>
<dbReference type="Pfam" id="PF00128">
    <property type="entry name" value="Alpha-amylase"/>
    <property type="match status" value="1"/>
</dbReference>
<reference evidence="2 3" key="1">
    <citation type="submission" date="2020-07" db="EMBL/GenBank/DDBJ databases">
        <title>Sequencing the genomes of 1000 actinobacteria strains.</title>
        <authorList>
            <person name="Klenk H.-P."/>
        </authorList>
    </citation>
    <scope>NUCLEOTIDE SEQUENCE [LARGE SCALE GENOMIC DNA]</scope>
    <source>
        <strain evidence="2 3">DSM 104006</strain>
    </source>
</reference>
<dbReference type="InterPro" id="IPR006047">
    <property type="entry name" value="GH13_cat_dom"/>
</dbReference>
<dbReference type="InterPro" id="IPR013797">
    <property type="entry name" value="Maltooligo_trehalose_synth_4"/>
</dbReference>
<dbReference type="CDD" id="cd11336">
    <property type="entry name" value="AmyAc_MTSase"/>
    <property type="match status" value="1"/>
</dbReference>
<evidence type="ECO:0000313" key="3">
    <source>
        <dbReference type="Proteomes" id="UP000549616"/>
    </source>
</evidence>
<organism evidence="2 3">
    <name type="scientific">Amycolatopsis endophytica</name>
    <dbReference type="NCBI Taxonomy" id="860233"/>
    <lineage>
        <taxon>Bacteria</taxon>
        <taxon>Bacillati</taxon>
        <taxon>Actinomycetota</taxon>
        <taxon>Actinomycetes</taxon>
        <taxon>Pseudonocardiales</taxon>
        <taxon>Pseudonocardiaceae</taxon>
        <taxon>Amycolatopsis</taxon>
    </lineage>
</organism>
<comment type="caution">
    <text evidence="2">The sequence shown here is derived from an EMBL/GenBank/DDBJ whole genome shotgun (WGS) entry which is preliminary data.</text>
</comment>
<evidence type="ECO:0000313" key="2">
    <source>
        <dbReference type="EMBL" id="NYI92616.1"/>
    </source>
</evidence>
<dbReference type="Gene3D" id="3.30.1590.10">
    <property type="entry name" value="Maltooligosyl trehalose synthase, domain 2"/>
    <property type="match status" value="1"/>
</dbReference>
<name>A0A853BDU1_9PSEU</name>
<dbReference type="RefSeq" id="WP_179776930.1">
    <property type="nucleotide sequence ID" value="NZ_JACCFK010000002.1"/>
</dbReference>
<dbReference type="AlphaFoldDB" id="A0A853BDU1"/>
<dbReference type="EMBL" id="JACCFK010000002">
    <property type="protein sequence ID" value="NYI92616.1"/>
    <property type="molecule type" value="Genomic_DNA"/>
</dbReference>
<dbReference type="GO" id="GO:0005992">
    <property type="term" value="P:trehalose biosynthetic process"/>
    <property type="evidence" value="ECO:0007669"/>
    <property type="project" value="TreeGrafter"/>
</dbReference>
<dbReference type="PANTHER" id="PTHR10357:SF216">
    <property type="entry name" value="MALTOOLIGOSYL TREHALOSE SYNTHASE-RELATED"/>
    <property type="match status" value="1"/>
</dbReference>
<dbReference type="GO" id="GO:0030980">
    <property type="term" value="P:alpha-glucan catabolic process"/>
    <property type="evidence" value="ECO:0007669"/>
    <property type="project" value="TreeGrafter"/>
</dbReference>
<dbReference type="PANTHER" id="PTHR10357">
    <property type="entry name" value="ALPHA-AMYLASE FAMILY MEMBER"/>
    <property type="match status" value="1"/>
</dbReference>
<evidence type="ECO:0000259" key="1">
    <source>
        <dbReference type="SMART" id="SM00642"/>
    </source>
</evidence>
<dbReference type="Gene3D" id="1.10.10.470">
    <property type="entry name" value="Maltooligosyl trehalose synthase, domain 4"/>
    <property type="match status" value="1"/>
</dbReference>
<dbReference type="Gene3D" id="3.20.20.80">
    <property type="entry name" value="Glycosidases"/>
    <property type="match status" value="1"/>
</dbReference>
<feature type="domain" description="Glycosyl hydrolase family 13 catalytic" evidence="1">
    <location>
        <begin position="15"/>
        <end position="641"/>
    </location>
</feature>
<gene>
    <name evidence="2" type="ORF">HNR02_005991</name>
</gene>
<dbReference type="NCBIfam" id="TIGR02401">
    <property type="entry name" value="trehalose_TreY"/>
    <property type="match status" value="1"/>
</dbReference>
<sequence length="756" mass="82719">MRPSSTYRVQLRPEFTFTDAAAQIGYLRALGAGALYASPVLDATPGSTHGYDVVDPTRARPELGGEQARKELAARLREAGLGFVVDIVPNHMAVEVAKANPWWWDVLRHGPGSAHSGFFDIDWRRGKLLLPVLGDDADVAKLEVDGDELVYYEHRFPLAPGTGEGTPREVHARQHYELIGWRRGNAELNYRRFFDITTLAAVRVELPDVFHATHGEVLRWVAEGDVTGLRVDHPDGLADPGSYVRMLRAGAPGAWLVVEKILHPGEDLPQSWPVDGTTGYDALREITGLFVDPAGEAPLTELARSLGQPVGYAEVEDTARRLVTDGILVSEVRRIAALVRGVEPEAARGAVAETMIAFPVYRSYLPEGEAHWAAAIATARAARPDLAEAVDALDFQVREDPHGELATRIQQTSGMVVAKGTEDTTFYRYTRFAALNEVGGSPDDFGADVDDFHAMAAAREAGWPAAMTTLTTHDTKRSEDVRARMAVLSEVPDEFAGAVRRWTERRGIDEPSLNLLAWQTLVGAWPITPERLRGYLDKAAKESKLRTTWTDHDEEFEKTVAAWPEQVLGDAELSAEVEAFVGRVRGPGWSNSLSQKLVQLTAPGVPDVYQGTELWDLSLVDPDNRRPVDYALRAALLEEIRGGWLPEIDESGAAKLLVVHRALTLRRDSPGLFTGYRRLRAEGPAVAHALAYERSGLIVVATRLPVGLAASGGWRDTVLPLPAGEWRDVITGTNVTGELSAMLARYPVALLVRGDS</sequence>
<proteinExistence type="predicted"/>
<dbReference type="Proteomes" id="UP000549616">
    <property type="component" value="Unassembled WGS sequence"/>
</dbReference>